<dbReference type="GO" id="GO:0007088">
    <property type="term" value="P:regulation of mitotic nuclear division"/>
    <property type="evidence" value="ECO:0007669"/>
    <property type="project" value="InterPro"/>
</dbReference>
<keyword evidence="7" id="KW-0832">Ubl conjugation</keyword>
<evidence type="ECO:0000313" key="14">
    <source>
        <dbReference type="Proteomes" id="UP000540150"/>
    </source>
</evidence>
<dbReference type="PANTHER" id="PTHR15493:SF1">
    <property type="entry name" value="F-BOX ONLY PROTEIN 43"/>
    <property type="match status" value="1"/>
</dbReference>
<keyword evidence="4 10" id="KW-0863">Zinc-finger</keyword>
<feature type="compositionally biased region" description="Basic and acidic residues" evidence="11">
    <location>
        <begin position="42"/>
        <end position="58"/>
    </location>
</feature>
<keyword evidence="14" id="KW-1185">Reference proteome</keyword>
<feature type="region of interest" description="Disordered" evidence="11">
    <location>
        <begin position="99"/>
        <end position="121"/>
    </location>
</feature>
<gene>
    <name evidence="13" type="primary">Fbxo43</name>
    <name evidence="13" type="ORF">EULNIG_R14426</name>
</gene>
<dbReference type="InterPro" id="IPR044064">
    <property type="entry name" value="ZF_ZBR"/>
</dbReference>
<feature type="domain" description="ZBR-type" evidence="12">
    <location>
        <begin position="599"/>
        <end position="647"/>
    </location>
</feature>
<feature type="non-terminal residue" evidence="13">
    <location>
        <position position="1"/>
    </location>
</feature>
<feature type="compositionally biased region" description="Basic residues" evidence="11">
    <location>
        <begin position="112"/>
        <end position="121"/>
    </location>
</feature>
<dbReference type="PANTHER" id="PTHR15493">
    <property type="entry name" value="F-BOX ONLY PROTEIN 5 AND 43"/>
    <property type="match status" value="1"/>
</dbReference>
<comment type="caution">
    <text evidence="13">The sequence shown here is derived from an EMBL/GenBank/DDBJ whole genome shotgun (WGS) entry which is preliminary data.</text>
</comment>
<reference evidence="13 14" key="1">
    <citation type="submission" date="2019-09" db="EMBL/GenBank/DDBJ databases">
        <title>Bird 10,000 Genomes (B10K) Project - Family phase.</title>
        <authorList>
            <person name="Zhang G."/>
        </authorList>
    </citation>
    <scope>NUCLEOTIDE SEQUENCE [LARGE SCALE GENOMIC DNA]</scope>
    <source>
        <strain evidence="13">B10K-DU-029-39</strain>
        <tissue evidence="13">Heart or muscle</tissue>
    </source>
</reference>
<dbReference type="InterPro" id="IPR047147">
    <property type="entry name" value="FBX5_43"/>
</dbReference>
<dbReference type="Proteomes" id="UP000540150">
    <property type="component" value="Unassembled WGS sequence"/>
</dbReference>
<feature type="non-terminal residue" evidence="13">
    <location>
        <position position="671"/>
    </location>
</feature>
<keyword evidence="5" id="KW-0833">Ubl conjugation pathway</keyword>
<feature type="compositionally biased region" description="Polar residues" evidence="11">
    <location>
        <begin position="199"/>
        <end position="210"/>
    </location>
</feature>
<evidence type="ECO:0000256" key="4">
    <source>
        <dbReference type="ARBA" id="ARBA00022771"/>
    </source>
</evidence>
<dbReference type="GO" id="GO:0051321">
    <property type="term" value="P:meiotic cell cycle"/>
    <property type="evidence" value="ECO:0007669"/>
    <property type="project" value="UniProtKB-KW"/>
</dbReference>
<dbReference type="Gene3D" id="2.20.25.20">
    <property type="match status" value="1"/>
</dbReference>
<comment type="pathway">
    <text evidence="1">Protein modification; protein ubiquitination.</text>
</comment>
<dbReference type="PROSITE" id="PS51872">
    <property type="entry name" value="ZF_ZBR"/>
    <property type="match status" value="1"/>
</dbReference>
<evidence type="ECO:0000256" key="10">
    <source>
        <dbReference type="PROSITE-ProRule" id="PRU01220"/>
    </source>
</evidence>
<feature type="region of interest" description="Disordered" evidence="11">
    <location>
        <begin position="163"/>
        <end position="212"/>
    </location>
</feature>
<evidence type="ECO:0000256" key="2">
    <source>
        <dbReference type="ARBA" id="ARBA00022553"/>
    </source>
</evidence>
<dbReference type="OrthoDB" id="9984940at2759"/>
<feature type="region of interest" description="Disordered" evidence="11">
    <location>
        <begin position="650"/>
        <end position="671"/>
    </location>
</feature>
<evidence type="ECO:0000256" key="11">
    <source>
        <dbReference type="SAM" id="MobiDB-lite"/>
    </source>
</evidence>
<evidence type="ECO:0000256" key="3">
    <source>
        <dbReference type="ARBA" id="ARBA00022723"/>
    </source>
</evidence>
<organism evidence="13 14">
    <name type="scientific">Eulacestoma nigropectus</name>
    <name type="common">wattled ploughbill</name>
    <dbReference type="NCBI Taxonomy" id="461239"/>
    <lineage>
        <taxon>Eukaryota</taxon>
        <taxon>Metazoa</taxon>
        <taxon>Chordata</taxon>
        <taxon>Craniata</taxon>
        <taxon>Vertebrata</taxon>
        <taxon>Euteleostomi</taxon>
        <taxon>Archelosauria</taxon>
        <taxon>Archosauria</taxon>
        <taxon>Dinosauria</taxon>
        <taxon>Saurischia</taxon>
        <taxon>Theropoda</taxon>
        <taxon>Coelurosauria</taxon>
        <taxon>Aves</taxon>
        <taxon>Neognathae</taxon>
        <taxon>Neoaves</taxon>
        <taxon>Telluraves</taxon>
        <taxon>Australaves</taxon>
        <taxon>Passeriformes</taxon>
        <taxon>Corvoidea</taxon>
        <taxon>Pachycephalidae</taxon>
        <taxon>Eulacestoma</taxon>
    </lineage>
</organism>
<feature type="region of interest" description="Disordered" evidence="11">
    <location>
        <begin position="41"/>
        <end position="60"/>
    </location>
</feature>
<dbReference type="GO" id="GO:0005634">
    <property type="term" value="C:nucleus"/>
    <property type="evidence" value="ECO:0007669"/>
    <property type="project" value="TreeGrafter"/>
</dbReference>
<dbReference type="CDD" id="cd22171">
    <property type="entry name" value="F-box_FBXO43"/>
    <property type="match status" value="1"/>
</dbReference>
<protein>
    <recommendedName>
        <fullName evidence="9">F-box only protein 43</fullName>
    </recommendedName>
</protein>
<dbReference type="UniPathway" id="UPA00143"/>
<evidence type="ECO:0000256" key="9">
    <source>
        <dbReference type="ARBA" id="ARBA00068913"/>
    </source>
</evidence>
<evidence type="ECO:0000256" key="8">
    <source>
        <dbReference type="ARBA" id="ARBA00023254"/>
    </source>
</evidence>
<dbReference type="FunFam" id="1.20.1280.50:FF:000046">
    <property type="entry name" value="F-box protein 43"/>
    <property type="match status" value="1"/>
</dbReference>
<evidence type="ECO:0000256" key="6">
    <source>
        <dbReference type="ARBA" id="ARBA00022833"/>
    </source>
</evidence>
<keyword evidence="2" id="KW-0597">Phosphoprotein</keyword>
<feature type="region of interest" description="Disordered" evidence="11">
    <location>
        <begin position="352"/>
        <end position="380"/>
    </location>
</feature>
<evidence type="ECO:0000259" key="12">
    <source>
        <dbReference type="PROSITE" id="PS51872"/>
    </source>
</evidence>
<accession>A0A7K8DFV3</accession>
<dbReference type="FunFam" id="2.20.25.20:FF:000006">
    <property type="entry name" value="F-box only protein 5"/>
    <property type="match status" value="1"/>
</dbReference>
<evidence type="ECO:0000256" key="5">
    <source>
        <dbReference type="ARBA" id="ARBA00022786"/>
    </source>
</evidence>
<dbReference type="AlphaFoldDB" id="A0A7K8DFV3"/>
<keyword evidence="8" id="KW-0469">Meiosis</keyword>
<keyword evidence="3" id="KW-0479">Metal-binding</keyword>
<dbReference type="GO" id="GO:0045835">
    <property type="term" value="P:negative regulation of meiotic nuclear division"/>
    <property type="evidence" value="ECO:0007669"/>
    <property type="project" value="InterPro"/>
</dbReference>
<dbReference type="GO" id="GO:0008270">
    <property type="term" value="F:zinc ion binding"/>
    <property type="evidence" value="ECO:0007669"/>
    <property type="project" value="UniProtKB-KW"/>
</dbReference>
<name>A0A7K8DFV3_9CORV</name>
<evidence type="ECO:0000256" key="1">
    <source>
        <dbReference type="ARBA" id="ARBA00004906"/>
    </source>
</evidence>
<dbReference type="CDD" id="cd20365">
    <property type="entry name" value="BRcat_RBR_FBXO43"/>
    <property type="match status" value="1"/>
</dbReference>
<evidence type="ECO:0000313" key="13">
    <source>
        <dbReference type="EMBL" id="NXB38316.1"/>
    </source>
</evidence>
<proteinExistence type="predicted"/>
<keyword evidence="6" id="KW-0862">Zinc</keyword>
<dbReference type="EMBL" id="VZTE01005138">
    <property type="protein sequence ID" value="NXB38316.1"/>
    <property type="molecule type" value="Genomic_DNA"/>
</dbReference>
<sequence length="671" mass="75502">MSDSHPARFNILKRNRLTPLSSNFKYSNFKETCCTSAFLDSRSNESVKRPDTEREEAPSVRSVSLLQEHSEHIHPSAFFPRSPSIEKELNSISLSEEREANRSADFFETPKSSRKGSSLRRRLLLPKTVEAGTTAGCCQRQPSSSGSIRKKIFSCVLSSEGKLSQTDADSPKYKSYKPLTTSTSEPEDSNPDSPKRRLSFSQQRTSTLDESQCKDPLLLESENLSPILCKGVTVSNTNKFNGNVLTSVNDEMLRTPTYNVLPEASEGKFLTSITSPVENSNFGLGDINSPPVKVANYPDLSTPEDSGYNSLPWDKSGDSLSDYEGSFQELFQKHKEDSKTLDSKRKTRKLERVRRLSTLRELGSQSETEDNHGSPTSTHVLTKERDFVSEDHELVLKEHPSGDQVVSHGDLARTPALKIVHEICLQRQRLHQKHISENIDGTEVFALDHVLPGLIGKKMGLEKLDILTELKDRNLKHVLAIVLDALTVESLCSIWKVSKSWREIIVQDRSADKRRKLYTKQLKEAAREYLLKAEDAATRLNILNRSALRPVQAQARTPILQTPPSYTELTPRRCSSVPHSSSRQEEYMKVAKTLFTDEALKPCPRCHYPAKYQLVKKRGLCSREACAFEFCILCLHAFHGSKECNSLTAKRKNKKDAPPGSAQSKRNLKRL</sequence>
<dbReference type="Gene3D" id="1.20.1280.50">
    <property type="match status" value="1"/>
</dbReference>
<evidence type="ECO:0000256" key="7">
    <source>
        <dbReference type="ARBA" id="ARBA00022843"/>
    </source>
</evidence>
<dbReference type="GO" id="GO:0016567">
    <property type="term" value="P:protein ubiquitination"/>
    <property type="evidence" value="ECO:0007669"/>
    <property type="project" value="UniProtKB-UniPathway"/>
</dbReference>